<dbReference type="InterPro" id="IPR036388">
    <property type="entry name" value="WH-like_DNA-bd_sf"/>
</dbReference>
<dbReference type="InterPro" id="IPR012318">
    <property type="entry name" value="HTH_CRP"/>
</dbReference>
<keyword evidence="2" id="KW-0238">DNA-binding</keyword>
<dbReference type="Gene3D" id="1.10.10.10">
    <property type="entry name" value="Winged helix-like DNA-binding domain superfamily/Winged helix DNA-binding domain"/>
    <property type="match status" value="1"/>
</dbReference>
<keyword evidence="3" id="KW-0804">Transcription</keyword>
<keyword evidence="6" id="KW-1185">Reference proteome</keyword>
<protein>
    <submittedName>
        <fullName evidence="5">CRP-like cAMP-binding protein</fullName>
    </submittedName>
</protein>
<evidence type="ECO:0000259" key="4">
    <source>
        <dbReference type="PROSITE" id="PS51063"/>
    </source>
</evidence>
<proteinExistence type="predicted"/>
<evidence type="ECO:0000313" key="5">
    <source>
        <dbReference type="EMBL" id="MBB5716338.1"/>
    </source>
</evidence>
<dbReference type="SUPFAM" id="SSF46785">
    <property type="entry name" value="Winged helix' DNA-binding domain"/>
    <property type="match status" value="1"/>
</dbReference>
<dbReference type="GO" id="GO:0003677">
    <property type="term" value="F:DNA binding"/>
    <property type="evidence" value="ECO:0007669"/>
    <property type="project" value="UniProtKB-KW"/>
</dbReference>
<dbReference type="PROSITE" id="PS51063">
    <property type="entry name" value="HTH_CRP_2"/>
    <property type="match status" value="1"/>
</dbReference>
<dbReference type="GO" id="GO:0006355">
    <property type="term" value="P:regulation of DNA-templated transcription"/>
    <property type="evidence" value="ECO:0007669"/>
    <property type="project" value="InterPro"/>
</dbReference>
<evidence type="ECO:0000256" key="1">
    <source>
        <dbReference type="ARBA" id="ARBA00023015"/>
    </source>
</evidence>
<dbReference type="Proteomes" id="UP000546200">
    <property type="component" value="Unassembled WGS sequence"/>
</dbReference>
<dbReference type="Pfam" id="PF13545">
    <property type="entry name" value="HTH_Crp_2"/>
    <property type="match status" value="1"/>
</dbReference>
<feature type="domain" description="HTH crp-type" evidence="4">
    <location>
        <begin position="128"/>
        <end position="202"/>
    </location>
</feature>
<organism evidence="5 6">
    <name type="scientific">Sphingomonas aerophila</name>
    <dbReference type="NCBI Taxonomy" id="1344948"/>
    <lineage>
        <taxon>Bacteria</taxon>
        <taxon>Pseudomonadati</taxon>
        <taxon>Pseudomonadota</taxon>
        <taxon>Alphaproteobacteria</taxon>
        <taxon>Sphingomonadales</taxon>
        <taxon>Sphingomonadaceae</taxon>
        <taxon>Sphingomonas</taxon>
    </lineage>
</organism>
<name>A0A7W9BG09_9SPHN</name>
<dbReference type="AlphaFoldDB" id="A0A7W9BG09"/>
<evidence type="ECO:0000256" key="2">
    <source>
        <dbReference type="ARBA" id="ARBA00023125"/>
    </source>
</evidence>
<dbReference type="SUPFAM" id="SSF51206">
    <property type="entry name" value="cAMP-binding domain-like"/>
    <property type="match status" value="1"/>
</dbReference>
<sequence length="231" mass="25314">MSSLDDRSKVAIVEAASLSYPVGARRELQTEGQAIRSPLLLLNGWAARVRVLHDGRRQFISFVLPGDIMGHYTYPDPVATSTVVALTDVQVCPLPDSTELPDLERAYSISGALDEACLVAQIIRLGRFTARERILDLIIELFERLSLAGLVEGNSFAFPLTQEITADALGLTSVHVNRMVQQSRRIGELCWIAGQITLPDLPSLRSAIDRSTTTVRPWSALPPMPVAPSRN</sequence>
<accession>A0A7W9BG09</accession>
<dbReference type="InterPro" id="IPR014710">
    <property type="entry name" value="RmlC-like_jellyroll"/>
</dbReference>
<comment type="caution">
    <text evidence="5">The sequence shown here is derived from an EMBL/GenBank/DDBJ whole genome shotgun (WGS) entry which is preliminary data.</text>
</comment>
<dbReference type="InterPro" id="IPR000595">
    <property type="entry name" value="cNMP-bd_dom"/>
</dbReference>
<dbReference type="CDD" id="cd00038">
    <property type="entry name" value="CAP_ED"/>
    <property type="match status" value="1"/>
</dbReference>
<evidence type="ECO:0000313" key="6">
    <source>
        <dbReference type="Proteomes" id="UP000546200"/>
    </source>
</evidence>
<keyword evidence="1" id="KW-0805">Transcription regulation</keyword>
<dbReference type="Pfam" id="PF00027">
    <property type="entry name" value="cNMP_binding"/>
    <property type="match status" value="1"/>
</dbReference>
<reference evidence="5 6" key="1">
    <citation type="submission" date="2020-08" db="EMBL/GenBank/DDBJ databases">
        <title>Genomic Encyclopedia of Type Strains, Phase IV (KMG-IV): sequencing the most valuable type-strain genomes for metagenomic binning, comparative biology and taxonomic classification.</title>
        <authorList>
            <person name="Goeker M."/>
        </authorList>
    </citation>
    <scope>NUCLEOTIDE SEQUENCE [LARGE SCALE GENOMIC DNA]</scope>
    <source>
        <strain evidence="5 6">DSM 100044</strain>
    </source>
</reference>
<dbReference type="RefSeq" id="WP_221234805.1">
    <property type="nucleotide sequence ID" value="NZ_JACIJK010000010.1"/>
</dbReference>
<dbReference type="InterPro" id="IPR036390">
    <property type="entry name" value="WH_DNA-bd_sf"/>
</dbReference>
<dbReference type="EMBL" id="JACIJK010000010">
    <property type="protein sequence ID" value="MBB5716338.1"/>
    <property type="molecule type" value="Genomic_DNA"/>
</dbReference>
<evidence type="ECO:0000256" key="3">
    <source>
        <dbReference type="ARBA" id="ARBA00023163"/>
    </source>
</evidence>
<dbReference type="Gene3D" id="2.60.120.10">
    <property type="entry name" value="Jelly Rolls"/>
    <property type="match status" value="1"/>
</dbReference>
<dbReference type="InterPro" id="IPR018490">
    <property type="entry name" value="cNMP-bd_dom_sf"/>
</dbReference>
<gene>
    <name evidence="5" type="ORF">FHS94_003201</name>
</gene>